<gene>
    <name evidence="7" type="ORF">MYMAC_004566</name>
</gene>
<evidence type="ECO:0000256" key="3">
    <source>
        <dbReference type="ARBA" id="ARBA00023110"/>
    </source>
</evidence>
<dbReference type="PROSITE" id="PS00170">
    <property type="entry name" value="CSA_PPIASE_1"/>
    <property type="match status" value="1"/>
</dbReference>
<dbReference type="SUPFAM" id="SSF50891">
    <property type="entry name" value="Cyclophilin-like"/>
    <property type="match status" value="1"/>
</dbReference>
<keyword evidence="4 7" id="KW-0413">Isomerase</keyword>
<feature type="chain" id="PRO_5012829222" description="peptidylprolyl isomerase" evidence="5">
    <location>
        <begin position="27"/>
        <end position="722"/>
    </location>
</feature>
<dbReference type="SUPFAM" id="SSF48371">
    <property type="entry name" value="ARM repeat"/>
    <property type="match status" value="1"/>
</dbReference>
<name>A0A250JYX3_9BACT</name>
<dbReference type="CDD" id="cd00317">
    <property type="entry name" value="cyclophilin"/>
    <property type="match status" value="1"/>
</dbReference>
<dbReference type="GO" id="GO:0006457">
    <property type="term" value="P:protein folding"/>
    <property type="evidence" value="ECO:0007669"/>
    <property type="project" value="InterPro"/>
</dbReference>
<dbReference type="PROSITE" id="PS51257">
    <property type="entry name" value="PROKAR_LIPOPROTEIN"/>
    <property type="match status" value="1"/>
</dbReference>
<evidence type="ECO:0000313" key="7">
    <source>
        <dbReference type="EMBL" id="ATB48933.1"/>
    </source>
</evidence>
<dbReference type="SMART" id="SM00567">
    <property type="entry name" value="EZ_HEAT"/>
    <property type="match status" value="5"/>
</dbReference>
<proteinExistence type="inferred from homology"/>
<evidence type="ECO:0000313" key="8">
    <source>
        <dbReference type="Proteomes" id="UP000217343"/>
    </source>
</evidence>
<dbReference type="PRINTS" id="PR00153">
    <property type="entry name" value="CSAPPISMRASE"/>
</dbReference>
<dbReference type="InterPro" id="IPR029000">
    <property type="entry name" value="Cyclophilin-like_dom_sf"/>
</dbReference>
<dbReference type="PANTHER" id="PTHR45625:SF4">
    <property type="entry name" value="PEPTIDYLPROLYL ISOMERASE DOMAIN AND WD REPEAT-CONTAINING PROTEIN 1"/>
    <property type="match status" value="1"/>
</dbReference>
<dbReference type="InterPro" id="IPR002130">
    <property type="entry name" value="Cyclophilin-type_PPIase_dom"/>
</dbReference>
<dbReference type="AlphaFoldDB" id="A0A250JYX3"/>
<keyword evidence="8" id="KW-1185">Reference proteome</keyword>
<feature type="signal peptide" evidence="5">
    <location>
        <begin position="1"/>
        <end position="26"/>
    </location>
</feature>
<evidence type="ECO:0000256" key="5">
    <source>
        <dbReference type="SAM" id="SignalP"/>
    </source>
</evidence>
<sequence length="722" mass="75257">MRRVHPVRHLFAWVLSLSLLSGCVRAVPPARPPPEDARTLTLIQDWEDARSLGDGALVSLAATAPDARVRARALRALARIQDAATLEPVLAGLKDAEARVRGEAAFAAGELALSWEPLLEAELSALEASLLAAAGTERDVDVRLTLVDALGRLGTPGAVTWLEERMREADGVEAARAAQALGVLARTRGAASVAQVSLAPAEALLAAERPVEARYAGAYLLATVKRPQALPALRRCLGDADADVRALCVKGFGDVGGPEDAAVLAGLLEDTSPRVAAEAARTLAKLAAACSGPCTAVDALEALAVRAKRVARGMPPPEAAGVEAPEGAKAPVETLARSEAGHALLALAQQGLPGFGRPVLESLRLALADAERGAASEVARADLAWLDCRLAAAMDRQEGTPKEVLGCGYGRIPEARRLALGLREVAQAKGQGGALFAVKALRHPDARVRLTALEAVSARPVPEAAAPVRELIEGEDLVVAGAAAATAGVLEDAAALPGVEALAARVLQTPGDLAEPVAGALVALQGAAAEPRLREWLQHPQANVRRVAAQALTRLTGQRVRSTRVALPAYTFRPPSAPARAGLVFRTDKGDITVRLDVEEAPLTSGNLHALARKGSFNGVTFHRVVPDFVAQGGDPRGDGEGGPGYSIRCEMTRRPYRRGTVGMALAGKDTGGSQFFFTHAPQPHLDGRYTAFGEVVSGMDVVDALLEGDVIREVRAVELSP</sequence>
<keyword evidence="3" id="KW-0697">Rotamase</keyword>
<accession>A0A250JYX3</accession>
<dbReference type="Gene3D" id="1.25.10.10">
    <property type="entry name" value="Leucine-rich Repeat Variant"/>
    <property type="match status" value="3"/>
</dbReference>
<dbReference type="GO" id="GO:0003755">
    <property type="term" value="F:peptidyl-prolyl cis-trans isomerase activity"/>
    <property type="evidence" value="ECO:0007669"/>
    <property type="project" value="UniProtKB-KW"/>
</dbReference>
<dbReference type="InterPro" id="IPR004155">
    <property type="entry name" value="PBS_lyase_HEAT"/>
</dbReference>
<dbReference type="PROSITE" id="PS50072">
    <property type="entry name" value="CSA_PPIASE_2"/>
    <property type="match status" value="1"/>
</dbReference>
<dbReference type="PANTHER" id="PTHR45625">
    <property type="entry name" value="PEPTIDYL-PROLYL CIS-TRANS ISOMERASE-RELATED"/>
    <property type="match status" value="1"/>
</dbReference>
<evidence type="ECO:0000256" key="1">
    <source>
        <dbReference type="ARBA" id="ARBA00007365"/>
    </source>
</evidence>
<comment type="similarity">
    <text evidence="1">Belongs to the cyclophilin-type PPIase family.</text>
</comment>
<organism evidence="7 8">
    <name type="scientific">Corallococcus macrosporus DSM 14697</name>
    <dbReference type="NCBI Taxonomy" id="1189310"/>
    <lineage>
        <taxon>Bacteria</taxon>
        <taxon>Pseudomonadati</taxon>
        <taxon>Myxococcota</taxon>
        <taxon>Myxococcia</taxon>
        <taxon>Myxococcales</taxon>
        <taxon>Cystobacterineae</taxon>
        <taxon>Myxococcaceae</taxon>
        <taxon>Corallococcus</taxon>
    </lineage>
</organism>
<dbReference type="OrthoDB" id="9807797at2"/>
<dbReference type="Pfam" id="PF00160">
    <property type="entry name" value="Pro_isomerase"/>
    <property type="match status" value="1"/>
</dbReference>
<dbReference type="EC" id="5.2.1.8" evidence="2"/>
<protein>
    <recommendedName>
        <fullName evidence="2">peptidylprolyl isomerase</fullName>
        <ecNumber evidence="2">5.2.1.8</ecNumber>
    </recommendedName>
</protein>
<dbReference type="Pfam" id="PF13646">
    <property type="entry name" value="HEAT_2"/>
    <property type="match status" value="1"/>
</dbReference>
<feature type="domain" description="PPIase cyclophilin-type" evidence="6">
    <location>
        <begin position="590"/>
        <end position="722"/>
    </location>
</feature>
<dbReference type="InterPro" id="IPR011989">
    <property type="entry name" value="ARM-like"/>
</dbReference>
<dbReference type="InterPro" id="IPR016024">
    <property type="entry name" value="ARM-type_fold"/>
</dbReference>
<dbReference type="RefSeq" id="WP_095959654.1">
    <property type="nucleotide sequence ID" value="NZ_CP022203.1"/>
</dbReference>
<dbReference type="Proteomes" id="UP000217343">
    <property type="component" value="Chromosome"/>
</dbReference>
<keyword evidence="5" id="KW-0732">Signal</keyword>
<evidence type="ECO:0000259" key="6">
    <source>
        <dbReference type="PROSITE" id="PS50072"/>
    </source>
</evidence>
<evidence type="ECO:0000256" key="4">
    <source>
        <dbReference type="ARBA" id="ARBA00023235"/>
    </source>
</evidence>
<dbReference type="EMBL" id="CP022203">
    <property type="protein sequence ID" value="ATB48933.1"/>
    <property type="molecule type" value="Genomic_DNA"/>
</dbReference>
<dbReference type="InterPro" id="IPR044666">
    <property type="entry name" value="Cyclophilin_A-like"/>
</dbReference>
<dbReference type="KEGG" id="mmas:MYMAC_004566"/>
<reference evidence="7 8" key="1">
    <citation type="submission" date="2017-06" db="EMBL/GenBank/DDBJ databases">
        <title>Sequencing and comparative analysis of myxobacterial genomes.</title>
        <authorList>
            <person name="Rupp O."/>
            <person name="Goesmann A."/>
            <person name="Sogaard-Andersen L."/>
        </authorList>
    </citation>
    <scope>NUCLEOTIDE SEQUENCE [LARGE SCALE GENOMIC DNA]</scope>
    <source>
        <strain evidence="7 8">DSM 14697</strain>
    </source>
</reference>
<dbReference type="InterPro" id="IPR020892">
    <property type="entry name" value="Cyclophilin-type_PPIase_CS"/>
</dbReference>
<evidence type="ECO:0000256" key="2">
    <source>
        <dbReference type="ARBA" id="ARBA00013194"/>
    </source>
</evidence>
<dbReference type="Gene3D" id="2.40.100.10">
    <property type="entry name" value="Cyclophilin-like"/>
    <property type="match status" value="1"/>
</dbReference>